<accession>A0A2P5TR71</accession>
<name>A0A2P5TR71_9GAMM</name>
<dbReference type="AlphaFoldDB" id="A0A2P5TR71"/>
<dbReference type="OrthoDB" id="6876592at2"/>
<evidence type="ECO:0008006" key="5">
    <source>
        <dbReference type="Google" id="ProtNLM"/>
    </source>
</evidence>
<protein>
    <recommendedName>
        <fullName evidence="5">Fimbrial assembly protein</fullName>
    </recommendedName>
</protein>
<keyword evidence="2" id="KW-1133">Transmembrane helix</keyword>
<evidence type="ECO:0000256" key="2">
    <source>
        <dbReference type="SAM" id="Phobius"/>
    </source>
</evidence>
<dbReference type="InterPro" id="IPR007813">
    <property type="entry name" value="PilN"/>
</dbReference>
<sequence>MKKQIEFYQASLRPASDRPTPVWGLAGVLLIVLGWSLVFGMTAWESHQQSEANHQLQTQAEAAQAHLEQLQQNVRRLTASLDEGERERLQQHIREQQQLLELLSSDNLVSYAKVLTDLTSVPWQDISLQGLSLAGSTMTLTGVARHAEAVPAWILGFKQSGSLHGRDFGRLEIRQGQGNTLFFTLQSEPQASQ</sequence>
<keyword evidence="2" id="KW-0812">Transmembrane</keyword>
<evidence type="ECO:0000313" key="3">
    <source>
        <dbReference type="EMBL" id="PPL18290.1"/>
    </source>
</evidence>
<feature type="transmembrane region" description="Helical" evidence="2">
    <location>
        <begin position="21"/>
        <end position="44"/>
    </location>
</feature>
<dbReference type="EMBL" id="MPZM01000002">
    <property type="protein sequence ID" value="PPL18290.1"/>
    <property type="molecule type" value="Genomic_DNA"/>
</dbReference>
<evidence type="ECO:0000256" key="1">
    <source>
        <dbReference type="SAM" id="Coils"/>
    </source>
</evidence>
<dbReference type="Pfam" id="PF05137">
    <property type="entry name" value="PilN"/>
    <property type="match status" value="1"/>
</dbReference>
<organism evidence="3 4">
    <name type="scientific">Oceanisphaera arctica</name>
    <dbReference type="NCBI Taxonomy" id="641510"/>
    <lineage>
        <taxon>Bacteria</taxon>
        <taxon>Pseudomonadati</taxon>
        <taxon>Pseudomonadota</taxon>
        <taxon>Gammaproteobacteria</taxon>
        <taxon>Aeromonadales</taxon>
        <taxon>Aeromonadaceae</taxon>
        <taxon>Oceanisphaera</taxon>
    </lineage>
</organism>
<proteinExistence type="predicted"/>
<keyword evidence="1" id="KW-0175">Coiled coil</keyword>
<comment type="caution">
    <text evidence="3">The sequence shown here is derived from an EMBL/GenBank/DDBJ whole genome shotgun (WGS) entry which is preliminary data.</text>
</comment>
<reference evidence="4" key="1">
    <citation type="submission" date="2016-11" db="EMBL/GenBank/DDBJ databases">
        <authorList>
            <person name="Sisinthy S."/>
            <person name="Ara S."/>
            <person name="Gundlapally S.R."/>
        </authorList>
    </citation>
    <scope>NUCLEOTIDE SEQUENCE [LARGE SCALE GENOMIC DNA]</scope>
    <source>
        <strain evidence="4">V1-41</strain>
    </source>
</reference>
<keyword evidence="2" id="KW-0472">Membrane</keyword>
<gene>
    <name evidence="3" type="ORF">UN63_01915</name>
</gene>
<dbReference type="RefSeq" id="WP_104485100.1">
    <property type="nucleotide sequence ID" value="NZ_BMYB01000006.1"/>
</dbReference>
<feature type="coiled-coil region" evidence="1">
    <location>
        <begin position="53"/>
        <end position="106"/>
    </location>
</feature>
<keyword evidence="4" id="KW-1185">Reference proteome</keyword>
<dbReference type="Proteomes" id="UP000242231">
    <property type="component" value="Unassembled WGS sequence"/>
</dbReference>
<evidence type="ECO:0000313" key="4">
    <source>
        <dbReference type="Proteomes" id="UP000242231"/>
    </source>
</evidence>